<gene>
    <name evidence="2" type="ORF">TPR58_19460</name>
</gene>
<accession>A0ABV0BEZ1</accession>
<dbReference type="EMBL" id="JBDIZK010000013">
    <property type="protein sequence ID" value="MEN3749361.1"/>
    <property type="molecule type" value="Genomic_DNA"/>
</dbReference>
<evidence type="ECO:0000313" key="3">
    <source>
        <dbReference type="Proteomes" id="UP001427805"/>
    </source>
</evidence>
<sequence>MVQDPNWLIDHSGIGVSDIRRAAAFYEAALAPLGMRVVDRIGPDMGSVATDAAELAGVAFGIDYPVFWIDIFHPGGVRQHTAFRATSRASVDAFHRAGLLAGGTDNGAPGLRGRGYPSGYYAAFLIDPDGNNIEAVYRERG</sequence>
<feature type="domain" description="VOC" evidence="1">
    <location>
        <begin position="8"/>
        <end position="138"/>
    </location>
</feature>
<dbReference type="RefSeq" id="WP_346248403.1">
    <property type="nucleotide sequence ID" value="NZ_JBDIZK010000013.1"/>
</dbReference>
<dbReference type="Proteomes" id="UP001427805">
    <property type="component" value="Unassembled WGS sequence"/>
</dbReference>
<evidence type="ECO:0000259" key="1">
    <source>
        <dbReference type="PROSITE" id="PS51819"/>
    </source>
</evidence>
<comment type="caution">
    <text evidence="2">The sequence shown here is derived from an EMBL/GenBank/DDBJ whole genome shotgun (WGS) entry which is preliminary data.</text>
</comment>
<dbReference type="InterPro" id="IPR004360">
    <property type="entry name" value="Glyas_Fos-R_dOase_dom"/>
</dbReference>
<keyword evidence="3" id="KW-1185">Reference proteome</keyword>
<protein>
    <submittedName>
        <fullName evidence="2">VOC family protein</fullName>
    </submittedName>
</protein>
<dbReference type="PANTHER" id="PTHR35006:SF2">
    <property type="entry name" value="GLYOXALASE FAMILY PROTEIN (AFU_ORTHOLOGUE AFUA_5G14830)"/>
    <property type="match status" value="1"/>
</dbReference>
<dbReference type="SUPFAM" id="SSF54593">
    <property type="entry name" value="Glyoxalase/Bleomycin resistance protein/Dihydroxybiphenyl dioxygenase"/>
    <property type="match status" value="1"/>
</dbReference>
<dbReference type="InterPro" id="IPR037523">
    <property type="entry name" value="VOC_core"/>
</dbReference>
<reference evidence="2 3" key="1">
    <citation type="submission" date="2024-05" db="EMBL/GenBank/DDBJ databases">
        <title>Sphingomonas sp. HF-S3 16S ribosomal RNA gene Genome sequencing and assembly.</title>
        <authorList>
            <person name="Lee H."/>
        </authorList>
    </citation>
    <scope>NUCLEOTIDE SEQUENCE [LARGE SCALE GENOMIC DNA]</scope>
    <source>
        <strain evidence="2 3">HF-S3</strain>
    </source>
</reference>
<evidence type="ECO:0000313" key="2">
    <source>
        <dbReference type="EMBL" id="MEN3749361.1"/>
    </source>
</evidence>
<dbReference type="Pfam" id="PF00903">
    <property type="entry name" value="Glyoxalase"/>
    <property type="match status" value="1"/>
</dbReference>
<dbReference type="InterPro" id="IPR029068">
    <property type="entry name" value="Glyas_Bleomycin-R_OHBP_Dase"/>
</dbReference>
<dbReference type="Gene3D" id="3.10.180.10">
    <property type="entry name" value="2,3-Dihydroxybiphenyl 1,2-Dioxygenase, domain 1"/>
    <property type="match status" value="1"/>
</dbReference>
<proteinExistence type="predicted"/>
<organism evidence="2 3">
    <name type="scientific">Sphingomonas rustica</name>
    <dbReference type="NCBI Taxonomy" id="3103142"/>
    <lineage>
        <taxon>Bacteria</taxon>
        <taxon>Pseudomonadati</taxon>
        <taxon>Pseudomonadota</taxon>
        <taxon>Alphaproteobacteria</taxon>
        <taxon>Sphingomonadales</taxon>
        <taxon>Sphingomonadaceae</taxon>
        <taxon>Sphingomonas</taxon>
    </lineage>
</organism>
<dbReference type="PROSITE" id="PS51819">
    <property type="entry name" value="VOC"/>
    <property type="match status" value="1"/>
</dbReference>
<dbReference type="PANTHER" id="PTHR35006">
    <property type="entry name" value="GLYOXALASE FAMILY PROTEIN (AFU_ORTHOLOGUE AFUA_5G14830)"/>
    <property type="match status" value="1"/>
</dbReference>
<name>A0ABV0BEZ1_9SPHN</name>